<dbReference type="InterPro" id="IPR010987">
    <property type="entry name" value="Glutathione-S-Trfase_C-like"/>
</dbReference>
<dbReference type="InterPro" id="IPR004045">
    <property type="entry name" value="Glutathione_S-Trfase_N"/>
</dbReference>
<comment type="similarity">
    <text evidence="1 3">Belongs to the GST superfamily.</text>
</comment>
<evidence type="ECO:0000256" key="1">
    <source>
        <dbReference type="ARBA" id="ARBA00007409"/>
    </source>
</evidence>
<dbReference type="PATRIC" id="fig|1310613.3.peg.3336"/>
<dbReference type="InterPro" id="IPR004046">
    <property type="entry name" value="GST_C"/>
</dbReference>
<dbReference type="AlphaFoldDB" id="A0A009HM68"/>
<dbReference type="PROSITE" id="PS50404">
    <property type="entry name" value="GST_NTER"/>
    <property type="match status" value="1"/>
</dbReference>
<protein>
    <submittedName>
        <fullName evidence="6">Glutathione S-transferase, N-terminal domain protein</fullName>
    </submittedName>
</protein>
<accession>A0A009HM68</accession>
<name>A0A009HM68_ACIB9</name>
<evidence type="ECO:0000313" key="7">
    <source>
        <dbReference type="Proteomes" id="UP000020595"/>
    </source>
</evidence>
<dbReference type="CDD" id="cd03047">
    <property type="entry name" value="GST_N_2"/>
    <property type="match status" value="1"/>
</dbReference>
<evidence type="ECO:0000256" key="2">
    <source>
        <dbReference type="ARBA" id="ARBA00022679"/>
    </source>
</evidence>
<dbReference type="SFLD" id="SFLDS00019">
    <property type="entry name" value="Glutathione_Transferase_(cytos"/>
    <property type="match status" value="1"/>
</dbReference>
<proteinExistence type="inferred from homology"/>
<evidence type="ECO:0000256" key="3">
    <source>
        <dbReference type="RuleBase" id="RU003494"/>
    </source>
</evidence>
<dbReference type="InterPro" id="IPR040079">
    <property type="entry name" value="Glutathione_S-Trfase"/>
</dbReference>
<dbReference type="Gene3D" id="1.20.1050.10">
    <property type="match status" value="1"/>
</dbReference>
<dbReference type="RefSeq" id="WP_005124403.1">
    <property type="nucleotide sequence ID" value="NZ_JEWH01000061.1"/>
</dbReference>
<dbReference type="PANTHER" id="PTHR44051:SF19">
    <property type="entry name" value="DISULFIDE-BOND OXIDOREDUCTASE YFCG"/>
    <property type="match status" value="1"/>
</dbReference>
<dbReference type="InterPro" id="IPR036282">
    <property type="entry name" value="Glutathione-S-Trfase_C_sf"/>
</dbReference>
<dbReference type="Pfam" id="PF00043">
    <property type="entry name" value="GST_C"/>
    <property type="match status" value="1"/>
</dbReference>
<sequence>MLKILGRDNSINVRKVLWLCDELNLTYEREDWGIGFRSAQSPEFLQLNPNGQIPVILDGDLVLWQSNSIIRYLANAYDKDHILYPTQAKQRAIIDQWIDWQAIELNNSWTYAFMSLIRHSALHQDPNLLQQGIDQWNKQMQILDQQLAKTQAYVAGTVFTLADIPIGLSVQRWKATPFDHPALKHVDQYFERLNQRKGFLKWGNNGQP</sequence>
<dbReference type="GO" id="GO:0016740">
    <property type="term" value="F:transferase activity"/>
    <property type="evidence" value="ECO:0007669"/>
    <property type="project" value="UniProtKB-KW"/>
</dbReference>
<reference evidence="6 7" key="1">
    <citation type="submission" date="2014-02" db="EMBL/GenBank/DDBJ databases">
        <title>Comparative genomics and transcriptomics to identify genetic mechanisms underlying the emergence of carbapenem resistant Acinetobacter baumannii (CRAb).</title>
        <authorList>
            <person name="Harris A.D."/>
            <person name="Johnson K.J."/>
            <person name="George J."/>
            <person name="Shefchek K."/>
            <person name="Daugherty S.C."/>
            <person name="Parankush S."/>
            <person name="Sadzewicz L."/>
            <person name="Tallon L."/>
            <person name="Sengamalay N."/>
            <person name="Hazen T.H."/>
            <person name="Rasko D.A."/>
        </authorList>
    </citation>
    <scope>NUCLEOTIDE SEQUENCE [LARGE SCALE GENOMIC DNA]</scope>
    <source>
        <strain evidence="6 7">1295743</strain>
    </source>
</reference>
<gene>
    <name evidence="6" type="ORF">J512_3476</name>
</gene>
<feature type="domain" description="GST C-terminal" evidence="5">
    <location>
        <begin position="87"/>
        <end position="208"/>
    </location>
</feature>
<feature type="domain" description="GST N-terminal" evidence="4">
    <location>
        <begin position="1"/>
        <end position="81"/>
    </location>
</feature>
<evidence type="ECO:0000259" key="5">
    <source>
        <dbReference type="PROSITE" id="PS50405"/>
    </source>
</evidence>
<organism evidence="6 7">
    <name type="scientific">Acinetobacter baumannii (strain 1295743)</name>
    <dbReference type="NCBI Taxonomy" id="1310613"/>
    <lineage>
        <taxon>Bacteria</taxon>
        <taxon>Pseudomonadati</taxon>
        <taxon>Pseudomonadota</taxon>
        <taxon>Gammaproteobacteria</taxon>
        <taxon>Moraxellales</taxon>
        <taxon>Moraxellaceae</taxon>
        <taxon>Acinetobacter</taxon>
        <taxon>Acinetobacter calcoaceticus/baumannii complex</taxon>
    </lineage>
</organism>
<evidence type="ECO:0000313" key="6">
    <source>
        <dbReference type="EMBL" id="EXB04080.1"/>
    </source>
</evidence>
<comment type="caution">
    <text evidence="6">The sequence shown here is derived from an EMBL/GenBank/DDBJ whole genome shotgun (WGS) entry which is preliminary data.</text>
</comment>
<keyword evidence="2 6" id="KW-0808">Transferase</keyword>
<dbReference type="SUPFAM" id="SSF52833">
    <property type="entry name" value="Thioredoxin-like"/>
    <property type="match status" value="1"/>
</dbReference>
<dbReference type="Gene3D" id="3.40.30.10">
    <property type="entry name" value="Glutaredoxin"/>
    <property type="match status" value="1"/>
</dbReference>
<dbReference type="SFLD" id="SFLDG00358">
    <property type="entry name" value="Main_(cytGST)"/>
    <property type="match status" value="1"/>
</dbReference>
<evidence type="ECO:0000259" key="4">
    <source>
        <dbReference type="PROSITE" id="PS50404"/>
    </source>
</evidence>
<dbReference type="PROSITE" id="PS50405">
    <property type="entry name" value="GST_CTER"/>
    <property type="match status" value="1"/>
</dbReference>
<dbReference type="PANTHER" id="PTHR44051">
    <property type="entry name" value="GLUTATHIONE S-TRANSFERASE-RELATED"/>
    <property type="match status" value="1"/>
</dbReference>
<dbReference type="Proteomes" id="UP000020595">
    <property type="component" value="Unassembled WGS sequence"/>
</dbReference>
<dbReference type="FunFam" id="3.40.30.10:FF:000039">
    <property type="entry name" value="Glutathione S-transferase domain"/>
    <property type="match status" value="1"/>
</dbReference>
<dbReference type="EMBL" id="JEWH01000061">
    <property type="protein sequence ID" value="EXB04080.1"/>
    <property type="molecule type" value="Genomic_DNA"/>
</dbReference>
<dbReference type="InterPro" id="IPR036249">
    <property type="entry name" value="Thioredoxin-like_sf"/>
</dbReference>
<dbReference type="CDD" id="cd03180">
    <property type="entry name" value="GST_C_2"/>
    <property type="match status" value="1"/>
</dbReference>
<dbReference type="SUPFAM" id="SSF47616">
    <property type="entry name" value="GST C-terminal domain-like"/>
    <property type="match status" value="1"/>
</dbReference>
<dbReference type="SFLD" id="SFLDG01150">
    <property type="entry name" value="Main.1:_Beta-like"/>
    <property type="match status" value="1"/>
</dbReference>
<dbReference type="Pfam" id="PF02798">
    <property type="entry name" value="GST_N"/>
    <property type="match status" value="1"/>
</dbReference>